<evidence type="ECO:0000313" key="2">
    <source>
        <dbReference type="EMBL" id="SDH16369.1"/>
    </source>
</evidence>
<keyword evidence="1" id="KW-0812">Transmembrane</keyword>
<proteinExistence type="predicted"/>
<dbReference type="RefSeq" id="WP_090599879.1">
    <property type="nucleotide sequence ID" value="NZ_FNCS01000026.1"/>
</dbReference>
<dbReference type="OrthoDB" id="7406133at2"/>
<evidence type="ECO:0000313" key="3">
    <source>
        <dbReference type="Proteomes" id="UP000199495"/>
    </source>
</evidence>
<keyword evidence="1" id="KW-1133">Transmembrane helix</keyword>
<protein>
    <submittedName>
        <fullName evidence="2">Uncharacterized protein</fullName>
    </submittedName>
</protein>
<evidence type="ECO:0000256" key="1">
    <source>
        <dbReference type="SAM" id="Phobius"/>
    </source>
</evidence>
<feature type="transmembrane region" description="Helical" evidence="1">
    <location>
        <begin position="12"/>
        <end position="32"/>
    </location>
</feature>
<dbReference type="AlphaFoldDB" id="A0A1G8A605"/>
<sequence length="205" mass="22638">MQEWIANNSDVINALSSAAMLLVWLGYLQVFLHSYRRQIRPKIVINRAAGSTLDASCFVSNMSSDAIYIESVIVTLRSTSKRYTLAVTDLEELEDSAPADPRQRTLQGPLGSGDYTSIGTFGDLIARAERAEGTSWSDPENEAVLLDVTVIADHASEELLIGAQRRFGAEAKAGTWYVQAMTGKTQQIRSRRARKRIIVQMADVN</sequence>
<keyword evidence="3" id="KW-1185">Reference proteome</keyword>
<keyword evidence="1" id="KW-0472">Membrane</keyword>
<accession>A0A1G8A605</accession>
<dbReference type="Proteomes" id="UP000199495">
    <property type="component" value="Unassembled WGS sequence"/>
</dbReference>
<name>A0A1G8A605_9HYPH</name>
<dbReference type="STRING" id="440168.SAMN04487974_12626"/>
<organism evidence="2 3">
    <name type="scientific">Pelagibacterium luteolum</name>
    <dbReference type="NCBI Taxonomy" id="440168"/>
    <lineage>
        <taxon>Bacteria</taxon>
        <taxon>Pseudomonadati</taxon>
        <taxon>Pseudomonadota</taxon>
        <taxon>Alphaproteobacteria</taxon>
        <taxon>Hyphomicrobiales</taxon>
        <taxon>Devosiaceae</taxon>
        <taxon>Pelagibacterium</taxon>
    </lineage>
</organism>
<dbReference type="EMBL" id="FNCS01000026">
    <property type="protein sequence ID" value="SDH16369.1"/>
    <property type="molecule type" value="Genomic_DNA"/>
</dbReference>
<reference evidence="2 3" key="1">
    <citation type="submission" date="2016-10" db="EMBL/GenBank/DDBJ databases">
        <authorList>
            <person name="de Groot N.N."/>
        </authorList>
    </citation>
    <scope>NUCLEOTIDE SEQUENCE [LARGE SCALE GENOMIC DNA]</scope>
    <source>
        <strain evidence="2 3">CGMCC 1.10267</strain>
    </source>
</reference>
<gene>
    <name evidence="2" type="ORF">SAMN04487974_12626</name>
</gene>